<accession>A0A2V1DV82</accession>
<dbReference type="Proteomes" id="UP000244855">
    <property type="component" value="Unassembled WGS sequence"/>
</dbReference>
<dbReference type="EMBL" id="KZ805348">
    <property type="protein sequence ID" value="PVI02081.1"/>
    <property type="molecule type" value="Genomic_DNA"/>
</dbReference>
<evidence type="ECO:0000256" key="4">
    <source>
        <dbReference type="SAM" id="MobiDB-lite"/>
    </source>
</evidence>
<keyword evidence="1" id="KW-0519">Myristate</keyword>
<feature type="compositionally biased region" description="Polar residues" evidence="4">
    <location>
        <begin position="101"/>
        <end position="112"/>
    </location>
</feature>
<keyword evidence="3" id="KW-0449">Lipoprotein</keyword>
<evidence type="ECO:0000256" key="1">
    <source>
        <dbReference type="ARBA" id="ARBA00022707"/>
    </source>
</evidence>
<name>A0A2V1DV82_9PLEO</name>
<reference evidence="5 6" key="1">
    <citation type="journal article" date="2018" name="Sci. Rep.">
        <title>Comparative genomics provides insights into the lifestyle and reveals functional heterogeneity of dark septate endophytic fungi.</title>
        <authorList>
            <person name="Knapp D.G."/>
            <person name="Nemeth J.B."/>
            <person name="Barry K."/>
            <person name="Hainaut M."/>
            <person name="Henrissat B."/>
            <person name="Johnson J."/>
            <person name="Kuo A."/>
            <person name="Lim J.H.P."/>
            <person name="Lipzen A."/>
            <person name="Nolan M."/>
            <person name="Ohm R.A."/>
            <person name="Tamas L."/>
            <person name="Grigoriev I.V."/>
            <person name="Spatafora J.W."/>
            <person name="Nagy L.G."/>
            <person name="Kovacs G.M."/>
        </authorList>
    </citation>
    <scope>NUCLEOTIDE SEQUENCE [LARGE SCALE GENOMIC DNA]</scope>
    <source>
        <strain evidence="5 6">DSE2036</strain>
    </source>
</reference>
<dbReference type="OrthoDB" id="5415072at2759"/>
<sequence length="128" mass="13129">MGNLCGKQSKDDNFQGVGRTLGSAPAPTTKASVPSHVASKGGSSASKPNPKVGGPSRTVGGSGSETQDPKAAAAAAAEARANKPVTGDLAKKLEEQKRQTRNQTLQQAANENRAQREADAATEARNYN</sequence>
<proteinExistence type="predicted"/>
<evidence type="ECO:0000256" key="2">
    <source>
        <dbReference type="ARBA" id="ARBA00023139"/>
    </source>
</evidence>
<protein>
    <submittedName>
        <fullName evidence="5">Uncharacterized protein</fullName>
    </submittedName>
</protein>
<organism evidence="5 6">
    <name type="scientific">Periconia macrospinosa</name>
    <dbReference type="NCBI Taxonomy" id="97972"/>
    <lineage>
        <taxon>Eukaryota</taxon>
        <taxon>Fungi</taxon>
        <taxon>Dikarya</taxon>
        <taxon>Ascomycota</taxon>
        <taxon>Pezizomycotina</taxon>
        <taxon>Dothideomycetes</taxon>
        <taxon>Pleosporomycetidae</taxon>
        <taxon>Pleosporales</taxon>
        <taxon>Massarineae</taxon>
        <taxon>Periconiaceae</taxon>
        <taxon>Periconia</taxon>
    </lineage>
</organism>
<keyword evidence="6" id="KW-1185">Reference proteome</keyword>
<evidence type="ECO:0000313" key="6">
    <source>
        <dbReference type="Proteomes" id="UP000244855"/>
    </source>
</evidence>
<dbReference type="Pfam" id="PF15811">
    <property type="entry name" value="SVIP"/>
    <property type="match status" value="1"/>
</dbReference>
<keyword evidence="2" id="KW-0564">Palmitate</keyword>
<evidence type="ECO:0000313" key="5">
    <source>
        <dbReference type="EMBL" id="PVI02081.1"/>
    </source>
</evidence>
<feature type="compositionally biased region" description="Basic and acidic residues" evidence="4">
    <location>
        <begin position="89"/>
        <end position="98"/>
    </location>
</feature>
<dbReference type="AlphaFoldDB" id="A0A2V1DV82"/>
<dbReference type="InterPro" id="IPR031632">
    <property type="entry name" value="SVIP"/>
</dbReference>
<feature type="region of interest" description="Disordered" evidence="4">
    <location>
        <begin position="1"/>
        <end position="128"/>
    </location>
</feature>
<evidence type="ECO:0000256" key="3">
    <source>
        <dbReference type="ARBA" id="ARBA00023288"/>
    </source>
</evidence>
<gene>
    <name evidence="5" type="ORF">DM02DRAFT_613265</name>
</gene>